<reference evidence="1" key="2">
    <citation type="submission" date="2011-02" db="EMBL/GenBank/DDBJ databases">
        <authorList>
            <person name="MacLean D."/>
        </authorList>
    </citation>
    <scope>NUCLEOTIDE SEQUENCE</scope>
</reference>
<protein>
    <submittedName>
        <fullName evidence="1">AlNc14C264G9857 protein</fullName>
    </submittedName>
</protein>
<name>F0WU34_9STRA</name>
<reference evidence="1" key="1">
    <citation type="journal article" date="2011" name="PLoS Biol.">
        <title>Gene gain and loss during evolution of obligate parasitism in the white rust pathogen of Arabidopsis thaliana.</title>
        <authorList>
            <person name="Kemen E."/>
            <person name="Gardiner A."/>
            <person name="Schultz-Larsen T."/>
            <person name="Kemen A.C."/>
            <person name="Balmuth A.L."/>
            <person name="Robert-Seilaniantz A."/>
            <person name="Bailey K."/>
            <person name="Holub E."/>
            <person name="Studholme D.J."/>
            <person name="Maclean D."/>
            <person name="Jones J.D."/>
        </authorList>
    </citation>
    <scope>NUCLEOTIDE SEQUENCE</scope>
</reference>
<gene>
    <name evidence="1" type="primary">AlNc14C264G9857</name>
    <name evidence="1" type="ORF">ALNC14_110230</name>
</gene>
<accession>F0WU34</accession>
<dbReference type="HOGENOM" id="CLU_2311411_0_0_1"/>
<organism evidence="1">
    <name type="scientific">Albugo laibachii Nc14</name>
    <dbReference type="NCBI Taxonomy" id="890382"/>
    <lineage>
        <taxon>Eukaryota</taxon>
        <taxon>Sar</taxon>
        <taxon>Stramenopiles</taxon>
        <taxon>Oomycota</taxon>
        <taxon>Peronosporomycetes</taxon>
        <taxon>Albuginales</taxon>
        <taxon>Albuginaceae</taxon>
        <taxon>Albugo</taxon>
    </lineage>
</organism>
<dbReference type="EMBL" id="FR824309">
    <property type="protein sequence ID" value="CCA24879.1"/>
    <property type="molecule type" value="Genomic_DNA"/>
</dbReference>
<evidence type="ECO:0000313" key="1">
    <source>
        <dbReference type="EMBL" id="CCA24879.1"/>
    </source>
</evidence>
<sequence length="100" mass="11606">MSTFYLSLKRSRSGKQCGSSGIAVRSRPKMLRIAITQCAQPIEYLPPGNRTKEYSFGYGRMTGINKMSELIHKYDAIDMEGMRMDAFIRVGYQIWEWELR</sequence>
<dbReference type="AlphaFoldDB" id="F0WU34"/>
<proteinExistence type="predicted"/>